<comment type="similarity">
    <text evidence="1">Belongs to the glycosyl hydrolase 16 family.</text>
</comment>
<dbReference type="KEGG" id="gai:IMCC3135_13255"/>
<dbReference type="EC" id="3.2.1.39" evidence="4"/>
<evidence type="ECO:0000256" key="1">
    <source>
        <dbReference type="ARBA" id="ARBA00006865"/>
    </source>
</evidence>
<dbReference type="PANTHER" id="PTHR10963">
    <property type="entry name" value="GLYCOSYL HYDROLASE-RELATED"/>
    <property type="match status" value="1"/>
</dbReference>
<dbReference type="EMBL" id="CP018632">
    <property type="protein sequence ID" value="ASJ72736.1"/>
    <property type="molecule type" value="Genomic_DNA"/>
</dbReference>
<dbReference type="OrthoDB" id="9809583at2"/>
<dbReference type="PROSITE" id="PS51762">
    <property type="entry name" value="GH16_2"/>
    <property type="match status" value="1"/>
</dbReference>
<accession>A0A2Z2NMX3</accession>
<dbReference type="PANTHER" id="PTHR10963:SF55">
    <property type="entry name" value="GLYCOSIDE HYDROLASE FAMILY 16 PROTEIN"/>
    <property type="match status" value="1"/>
</dbReference>
<dbReference type="RefSeq" id="WP_088918025.1">
    <property type="nucleotide sequence ID" value="NZ_CP018632.1"/>
</dbReference>
<dbReference type="Proteomes" id="UP000250079">
    <property type="component" value="Chromosome"/>
</dbReference>
<protein>
    <submittedName>
        <fullName evidence="4">Glucan endo-1,3-beta-glucosidase A1</fullName>
        <ecNumber evidence="4">3.2.1.39</ecNumber>
    </submittedName>
</protein>
<dbReference type="GO" id="GO:0005975">
    <property type="term" value="P:carbohydrate metabolic process"/>
    <property type="evidence" value="ECO:0007669"/>
    <property type="project" value="InterPro"/>
</dbReference>
<keyword evidence="2" id="KW-0732">Signal</keyword>
<dbReference type="InterPro" id="IPR050546">
    <property type="entry name" value="Glycosyl_Hydrlase_16"/>
</dbReference>
<proteinExistence type="inferred from homology"/>
<feature type="chain" id="PRO_5016439323" evidence="2">
    <location>
        <begin position="27"/>
        <end position="449"/>
    </location>
</feature>
<dbReference type="GO" id="GO:0042973">
    <property type="term" value="F:glucan endo-1,3-beta-D-glucosidase activity"/>
    <property type="evidence" value="ECO:0007669"/>
    <property type="project" value="UniProtKB-EC"/>
</dbReference>
<evidence type="ECO:0000259" key="3">
    <source>
        <dbReference type="PROSITE" id="PS51762"/>
    </source>
</evidence>
<evidence type="ECO:0000256" key="2">
    <source>
        <dbReference type="SAM" id="SignalP"/>
    </source>
</evidence>
<evidence type="ECO:0000313" key="4">
    <source>
        <dbReference type="EMBL" id="ASJ72736.1"/>
    </source>
</evidence>
<dbReference type="Pfam" id="PF00722">
    <property type="entry name" value="Glyco_hydro_16"/>
    <property type="match status" value="1"/>
</dbReference>
<reference evidence="4 5" key="1">
    <citation type="submission" date="2016-12" db="EMBL/GenBank/DDBJ databases">
        <authorList>
            <person name="Song W.-J."/>
            <person name="Kurnit D.M."/>
        </authorList>
    </citation>
    <scope>NUCLEOTIDE SEQUENCE [LARGE SCALE GENOMIC DNA]</scope>
    <source>
        <strain evidence="4 5">IMCC3135</strain>
    </source>
</reference>
<keyword evidence="4" id="KW-0326">Glycosidase</keyword>
<organism evidence="4 5">
    <name type="scientific">Granulosicoccus antarcticus IMCC3135</name>
    <dbReference type="NCBI Taxonomy" id="1192854"/>
    <lineage>
        <taxon>Bacteria</taxon>
        <taxon>Pseudomonadati</taxon>
        <taxon>Pseudomonadota</taxon>
        <taxon>Gammaproteobacteria</taxon>
        <taxon>Chromatiales</taxon>
        <taxon>Granulosicoccaceae</taxon>
        <taxon>Granulosicoccus</taxon>
    </lineage>
</organism>
<name>A0A2Z2NMX3_9GAMM</name>
<sequence>MTSKNLVKKSYLAIALSGCLSSMAYAIDAPLDTSGSEVAQSYANDGVITWTWSAVSGASSYQVTVDGAYVGETSDLSFTSSDLWAGEHSMTVEAIDASGNSSVQSATANVDVTTGIGSKSIDSSVQGDASASSVESLIDPASYDYPEVYEHSGYELVFSDEFNGTALNPYRWNSQLRWDGEFNGERFEYRVINGEDQFYVNVLSEDQEHLDTIAPVYDPFQFSGSTLSIRSAKNSLQTNTNELTYGSLEQISSQQTFLSGVISTHDKFSQKYGYFEASIKIPSATGTFPAFWLLHDKEANEGTQRTEIDIMENLGHAPWYIYNSFHYFKNVTSSYFGDATFMKPEPSGQVYDGTDFSEEFHVYAVKWTESNIVWYIDGVQVSEVSSNEANYEELYVIINLAMGGNWTNFPTTAGGLGRSSDALFPNANDLVEFDNPALEIDYVRFYKAQ</sequence>
<evidence type="ECO:0000313" key="5">
    <source>
        <dbReference type="Proteomes" id="UP000250079"/>
    </source>
</evidence>
<keyword evidence="4" id="KW-0378">Hydrolase</keyword>
<dbReference type="InterPro" id="IPR000757">
    <property type="entry name" value="Beta-glucanase-like"/>
</dbReference>
<dbReference type="InterPro" id="IPR013320">
    <property type="entry name" value="ConA-like_dom_sf"/>
</dbReference>
<feature type="domain" description="GH16" evidence="3">
    <location>
        <begin position="138"/>
        <end position="449"/>
    </location>
</feature>
<dbReference type="SUPFAM" id="SSF49899">
    <property type="entry name" value="Concanavalin A-like lectins/glucanases"/>
    <property type="match status" value="1"/>
</dbReference>
<dbReference type="CDD" id="cd08023">
    <property type="entry name" value="GH16_laminarinase_like"/>
    <property type="match status" value="1"/>
</dbReference>
<keyword evidence="5" id="KW-1185">Reference proteome</keyword>
<feature type="signal peptide" evidence="2">
    <location>
        <begin position="1"/>
        <end position="26"/>
    </location>
</feature>
<gene>
    <name evidence="4" type="primary">glcA_1</name>
    <name evidence="4" type="ORF">IMCC3135_13255</name>
</gene>
<dbReference type="AlphaFoldDB" id="A0A2Z2NMX3"/>
<dbReference type="Gene3D" id="2.60.120.200">
    <property type="match status" value="1"/>
</dbReference>